<dbReference type="PROSITE" id="PS50176">
    <property type="entry name" value="ARM_REPEAT"/>
    <property type="match status" value="1"/>
</dbReference>
<dbReference type="Ensembl" id="ENSXETT00000013016">
    <property type="protein sequence ID" value="ENSXETP00000013016"/>
    <property type="gene ID" value="ENSXETG00000005917"/>
</dbReference>
<keyword evidence="1" id="KW-0677">Repeat</keyword>
<dbReference type="Ensembl" id="ENSXETT00000095929">
    <property type="protein sequence ID" value="ENSXETP00000085760"/>
    <property type="gene ID" value="ENSXETG00000005917"/>
</dbReference>
<sequence length="863" mass="95799">MGKKIKKEVEPPPKDVFDPLPIESKKAATAVLMLQSPEEEILAKSCDALYKFAKKGEENKLALLELGAVDPLSKLISHEDKIVRRNATMVCGIMASHYDVRKLLRKLDIIPSLIARLTPEEEVVIHEFATLCLAYMAAEYTSKTQIHELNGLEPLIKLLSSPDPDVKKNCAECIYLLAQEFQSRSAVWELNAIPPLLELLKSEYPVIQQLTLRTLGCLSSEVEARHIFIENQVLEQLLKVLETKEFHDLHVDTLLVIANCLEDVEALHILQQSGGLKRILEFAETTPLPEAQMNAAKAISKAAQNDENRKFFHEQEVERILVSMLDTDNDEVKAAACLAIAAMGENLESKNVFNKQGIPQIITLLTRESAEVRESAAFVLANLTTNCPANASAVAEADGVDALINLLSDKRDGVIMNACTVLINMAAQEPLRLILETHGLVHALIEPLHSSNNMVLSKAALTVASIACDADIRTDLRNAGGLPPLVKLLQCDHNEVRRSACWAVAVCASDELTAVELYKLGALDLLQELNLSRSRRNNFSEWALNKLLDNNLPLKYSQKGYLSYSNLIEDGFYDCGRIKPDAKLLPLEELSKQELNQNRAVILINAKSPDLAPAAVAPPAEEKQESVGARSSYSRNASREKAGAPAEEKPEQAVVRTPSSHGRSASKEKGSKGKVRLKKEEEKPKEEEEVAQFLQNQSLIVSENKDWQPPYDQELNDCLTEASKMILPLSDIKEQVVELAKLVARKMGGPIEKERLHDFSWELHISELKFALKSNVIPIGKIKKGTFYHRALLFKVLADRVGISSCLIRGEYGRAWNEVRLTGSLQEITRGLPPPKTYVVDLMFEPGRLLVHGSADADNYQHI</sequence>
<evidence type="ECO:0000313" key="7">
    <source>
        <dbReference type="Ensembl" id="ENSXETP00000013016"/>
    </source>
</evidence>
<gene>
    <name evidence="6 7 10 11" type="primary">armc3</name>
</gene>
<dbReference type="Gene3D" id="1.25.10.10">
    <property type="entry name" value="Leucine-rich Repeat Variant"/>
    <property type="match status" value="2"/>
</dbReference>
<accession>F7EML1</accession>
<evidence type="ECO:0000259" key="4">
    <source>
        <dbReference type="Pfam" id="PF14381"/>
    </source>
</evidence>
<dbReference type="OMA" id="LYPMQSR"/>
<reference evidence="10" key="5">
    <citation type="submission" date="2025-04" db="UniProtKB">
        <authorList>
            <consortium name="RefSeq"/>
        </authorList>
    </citation>
    <scope>IDENTIFICATION</scope>
</reference>
<dbReference type="InterPro" id="IPR055164">
    <property type="entry name" value="EDR1/CTR1/ARMC3-like_pept-like"/>
</dbReference>
<dbReference type="RefSeq" id="NP_001001246.1">
    <property type="nucleotide sequence ID" value="NM_001001246.1"/>
</dbReference>
<organism evidence="6">
    <name type="scientific">Xenopus tropicalis</name>
    <name type="common">Western clawed frog</name>
    <name type="synonym">Silurana tropicalis</name>
    <dbReference type="NCBI Taxonomy" id="8364"/>
    <lineage>
        <taxon>Eukaryota</taxon>
        <taxon>Metazoa</taxon>
        <taxon>Chordata</taxon>
        <taxon>Craniata</taxon>
        <taxon>Vertebrata</taxon>
        <taxon>Euteleostomi</taxon>
        <taxon>Amphibia</taxon>
        <taxon>Batrachia</taxon>
        <taxon>Anura</taxon>
        <taxon>Pipoidea</taxon>
        <taxon>Pipidae</taxon>
        <taxon>Xenopodinae</taxon>
        <taxon>Xenopus</taxon>
        <taxon>Silurana</taxon>
    </lineage>
</organism>
<dbReference type="PaxDb" id="8364-ENSXETP00000013016"/>
<protein>
    <submittedName>
        <fullName evidence="6 7">Armadillo repeat-containing 3</fullName>
    </submittedName>
    <submittedName>
        <fullName evidence="10">Armadillo repeat-containing protein 3</fullName>
    </submittedName>
</protein>
<accession>Q6NX16</accession>
<proteinExistence type="evidence at transcript level"/>
<dbReference type="Pfam" id="PF25598">
    <property type="entry name" value="ARM_PUB"/>
    <property type="match status" value="1"/>
</dbReference>
<dbReference type="Pfam" id="PF00514">
    <property type="entry name" value="Arm"/>
    <property type="match status" value="2"/>
</dbReference>
<dbReference type="CTD" id="219681"/>
<feature type="repeat" description="ARM" evidence="2">
    <location>
        <begin position="356"/>
        <end position="386"/>
    </location>
</feature>
<evidence type="ECO:0000256" key="3">
    <source>
        <dbReference type="SAM" id="MobiDB-lite"/>
    </source>
</evidence>
<accession>F6SUZ1</accession>
<dbReference type="InterPro" id="IPR000225">
    <property type="entry name" value="Armadillo"/>
</dbReference>
<dbReference type="DNASU" id="407950"/>
<dbReference type="Bgee" id="ENSXETG00000005917">
    <property type="expression patterns" value="Expressed in testis and 5 other cell types or tissues"/>
</dbReference>
<keyword evidence="9" id="KW-1185">Reference proteome</keyword>
<evidence type="ECO:0000313" key="8">
    <source>
        <dbReference type="Ensembl" id="ENSXETP00000064059"/>
    </source>
</evidence>
<dbReference type="Pfam" id="PF14381">
    <property type="entry name" value="EDR1_CTR1_ARMC3_pept"/>
    <property type="match status" value="1"/>
</dbReference>
<dbReference type="SUPFAM" id="SSF48371">
    <property type="entry name" value="ARM repeat"/>
    <property type="match status" value="2"/>
</dbReference>
<dbReference type="InterPro" id="IPR052441">
    <property type="entry name" value="Armadillo-Ser/Thr_Kinase"/>
</dbReference>
<dbReference type="PANTHER" id="PTHR46618:SF1">
    <property type="entry name" value="ARMADILLO REPEAT-CONTAINING PROTEIN 3"/>
    <property type="match status" value="1"/>
</dbReference>
<dbReference type="SMART" id="SM00185">
    <property type="entry name" value="ARM"/>
    <property type="match status" value="9"/>
</dbReference>
<dbReference type="Ensembl" id="ENSXETT00000076023">
    <property type="protein sequence ID" value="ENSXETP00000097474"/>
    <property type="gene ID" value="ENSXETG00000005917"/>
</dbReference>
<dbReference type="eggNOG" id="KOG0166">
    <property type="taxonomic scope" value="Eukaryota"/>
</dbReference>
<accession>A0A6I8QJ25</accession>
<dbReference type="Ensembl" id="ENSXETT00000092230">
    <property type="protein sequence ID" value="ENSXETP00000072278"/>
    <property type="gene ID" value="ENSXETG00000005917"/>
</dbReference>
<dbReference type="Xenbase" id="XB-GENE-971492">
    <property type="gene designation" value="armc3"/>
</dbReference>
<dbReference type="AGR" id="Xenbase:XB-GENE-971492"/>
<evidence type="ECO:0000313" key="11">
    <source>
        <dbReference type="Xenbase" id="XB-GENE-971492"/>
    </source>
</evidence>
<dbReference type="Proteomes" id="UP000008143">
    <property type="component" value="Chromosome 6"/>
</dbReference>
<dbReference type="KEGG" id="xtr:407950"/>
<evidence type="ECO:0000313" key="6">
    <source>
        <dbReference type="EMBL" id="AAH67323.1"/>
    </source>
</evidence>
<reference evidence="10" key="1">
    <citation type="journal article" date="2002" name="Dev. Dyn.">
        <title>Genetic and genomic tools for Xenopus research: The NIH Xenopus initiative.</title>
        <authorList>
            <person name="Klein S.L."/>
            <person name="Strausberg R.L."/>
            <person name="Wagner L."/>
            <person name="Pontius J."/>
            <person name="Clifton S.W."/>
            <person name="Richardson P."/>
        </authorList>
    </citation>
    <scope>NUCLEOTIDE SEQUENCE</scope>
</reference>
<reference evidence="8" key="4">
    <citation type="submission" date="2020-05" db="UniProtKB">
        <authorList>
            <consortium name="Ensembl"/>
        </authorList>
    </citation>
    <scope>IDENTIFICATION</scope>
</reference>
<dbReference type="eggNOG" id="KOG0167">
    <property type="taxonomic scope" value="Eukaryota"/>
</dbReference>
<name>Q6NX16_XENTR</name>
<dbReference type="STRING" id="8364.ENSXETP00000050167"/>
<dbReference type="InterPro" id="IPR011989">
    <property type="entry name" value="ARM-like"/>
</dbReference>
<evidence type="ECO:0000256" key="1">
    <source>
        <dbReference type="ARBA" id="ARBA00022737"/>
    </source>
</evidence>
<dbReference type="PANTHER" id="PTHR46618">
    <property type="entry name" value="ARMADILLO REPEAT-CONTAINING PROTEIN 3"/>
    <property type="match status" value="1"/>
</dbReference>
<dbReference type="GeneTree" id="ENSGT00940000157476"/>
<reference evidence="6" key="2">
    <citation type="submission" date="2004-03" db="EMBL/GenBank/DDBJ databases">
        <authorList>
            <consortium name="NIH - Xenopus Gene Collection (XGC) project"/>
        </authorList>
    </citation>
    <scope>NUCLEOTIDE SEQUENCE [LARGE SCALE MRNA]</scope>
    <source>
        <tissue evidence="6">Embryo</tissue>
    </source>
</reference>
<dbReference type="EMBL" id="BC067323">
    <property type="protein sequence ID" value="AAH67323.1"/>
    <property type="molecule type" value="mRNA"/>
</dbReference>
<dbReference type="Ensembl" id="ENSXETT00000062713">
    <property type="protein sequence ID" value="ENSXETP00000064059"/>
    <property type="gene ID" value="ENSXETG00000005917"/>
</dbReference>
<accession>A0A6I8RZ05</accession>
<dbReference type="GeneID" id="407950"/>
<feature type="region of interest" description="Disordered" evidence="3">
    <location>
        <begin position="614"/>
        <end position="690"/>
    </location>
</feature>
<evidence type="ECO:0000313" key="9">
    <source>
        <dbReference type="Proteomes" id="UP000008143"/>
    </source>
</evidence>
<evidence type="ECO:0000313" key="10">
    <source>
        <dbReference type="RefSeq" id="NP_001001246.1"/>
    </source>
</evidence>
<feature type="domain" description="EDR1/CTR1/ARMC3-like peptidase-like" evidence="4">
    <location>
        <begin position="712"/>
        <end position="849"/>
    </location>
</feature>
<feature type="compositionally biased region" description="Basic and acidic residues" evidence="3">
    <location>
        <begin position="637"/>
        <end position="651"/>
    </location>
</feature>
<reference evidence="7" key="3">
    <citation type="journal article" date="2010" name="Science">
        <title>The genome of the Western clawed frog Xenopus tropicalis.</title>
        <authorList>
            <person name="Hellsten U."/>
            <person name="Harland R.M."/>
            <person name="Gilchrist M.J."/>
            <person name="Hendrix D."/>
            <person name="Jurka J."/>
            <person name="Kapitonov V."/>
            <person name="Ovcharenko I."/>
            <person name="Putnam N.H."/>
            <person name="Shu S."/>
            <person name="Taher L."/>
            <person name="Blitz I.L."/>
            <person name="Blumberg B."/>
            <person name="Dichmann D.S."/>
            <person name="Dubchak I."/>
            <person name="Amaya E."/>
            <person name="Detter J.C."/>
            <person name="Fletcher R."/>
            <person name="Gerhard D.S."/>
            <person name="Goodstein D."/>
            <person name="Graves T."/>
            <person name="Grigoriev I.V."/>
            <person name="Grimwood J."/>
            <person name="Kawashima T."/>
            <person name="Lindquist E."/>
            <person name="Lucas S.M."/>
            <person name="Mead P.E."/>
            <person name="Mitros T."/>
            <person name="Ogino H."/>
            <person name="Ohta Y."/>
            <person name="Poliakov A.V."/>
            <person name="Pollet N."/>
            <person name="Robert J."/>
            <person name="Salamov A."/>
            <person name="Sater A.K."/>
            <person name="Schmutz J."/>
            <person name="Terry A."/>
            <person name="Vize P.D."/>
            <person name="Warren W.C."/>
            <person name="Wells D."/>
            <person name="Wills A."/>
            <person name="Wilson R.K."/>
            <person name="Zimmerman L.B."/>
            <person name="Zorn A.M."/>
            <person name="Grainger R."/>
            <person name="Grammer T."/>
            <person name="Khokha M.K."/>
            <person name="Richardson P.M."/>
            <person name="Rokhsar D.S."/>
        </authorList>
    </citation>
    <scope>NUCLEOTIDE SEQUENCE [LARGE SCALE GENOMIC DNA]</scope>
    <source>
        <strain evidence="7">Nigerian</strain>
    </source>
</reference>
<dbReference type="AlphaFoldDB" id="Q6NX16"/>
<evidence type="ECO:0000256" key="2">
    <source>
        <dbReference type="PROSITE-ProRule" id="PRU00259"/>
    </source>
</evidence>
<feature type="domain" description="U-box" evidence="5">
    <location>
        <begin position="297"/>
        <end position="489"/>
    </location>
</feature>
<dbReference type="InterPro" id="IPR016024">
    <property type="entry name" value="ARM-type_fold"/>
</dbReference>
<dbReference type="InterPro" id="IPR058678">
    <property type="entry name" value="ARM_PUB"/>
</dbReference>
<dbReference type="OrthoDB" id="7537227at2759"/>
<evidence type="ECO:0000259" key="5">
    <source>
        <dbReference type="Pfam" id="PF25598"/>
    </source>
</evidence>
<dbReference type="HOGENOM" id="CLU_018048_0_0_1"/>